<evidence type="ECO:0008006" key="3">
    <source>
        <dbReference type="Google" id="ProtNLM"/>
    </source>
</evidence>
<sequence>MQDGSLEEVLNQLSSSLGVKGTLSLIVEKYLAAYQFSCPPLMTFINELQVIDSGSQRLWYDHAARKKLLEITDAADPENDDDDRDLGSIPKSWECHELALELDTTLSGQSDTMLLDFCKSLCSAELSLTYFASVLTPISEEHSAWGDNSALIKGIDLSGSIIGASLSNKTLINCNLDRAVINTSNCNNVTFINCHGDNIRFISPQYDGISFIDCKLGFVSSTFLTDRISTIENCHFSGFNLNGNFEGPVLTIKSSTISGIFSGVAIQETSQGDQFLECDFSGVVFEGAQQFRGVPMERVQLPPEVQYLIIPDWTSAAQQIEPSLIKIKDSENASHRHLASNLLKVFEQDRATTVANDRGSRWAGELLTQLDEHSAKEKNFYWQVYNNAGIQLKK</sequence>
<keyword evidence="2" id="KW-1185">Reference proteome</keyword>
<reference evidence="2" key="1">
    <citation type="submission" date="2016-10" db="EMBL/GenBank/DDBJ databases">
        <authorList>
            <person name="Varghese N."/>
            <person name="Submissions S."/>
        </authorList>
    </citation>
    <scope>NUCLEOTIDE SEQUENCE [LARGE SCALE GENOMIC DNA]</scope>
    <source>
        <strain evidence="2">DSM 20524</strain>
    </source>
</reference>
<organism evidence="1 2">
    <name type="scientific">Corynebacterium cystitidis DSM 20524</name>
    <dbReference type="NCBI Taxonomy" id="1121357"/>
    <lineage>
        <taxon>Bacteria</taxon>
        <taxon>Bacillati</taxon>
        <taxon>Actinomycetota</taxon>
        <taxon>Actinomycetes</taxon>
        <taxon>Mycobacteriales</taxon>
        <taxon>Corynebacteriaceae</taxon>
        <taxon>Corynebacterium</taxon>
    </lineage>
</organism>
<evidence type="ECO:0000313" key="1">
    <source>
        <dbReference type="EMBL" id="SES34413.1"/>
    </source>
</evidence>
<dbReference type="EMBL" id="FOGQ01000025">
    <property type="protein sequence ID" value="SES34413.1"/>
    <property type="molecule type" value="Genomic_DNA"/>
</dbReference>
<dbReference type="AlphaFoldDB" id="A0A1H9WLT5"/>
<protein>
    <recommendedName>
        <fullName evidence="3">Pentapeptide repeat-containing protein</fullName>
    </recommendedName>
</protein>
<dbReference type="STRING" id="1121357.SAMN05661109_02788"/>
<accession>A0A1H9WLT5</accession>
<dbReference type="RefSeq" id="WP_092261106.1">
    <property type="nucleotide sequence ID" value="NZ_CP047199.1"/>
</dbReference>
<dbReference type="Proteomes" id="UP000198929">
    <property type="component" value="Unassembled WGS sequence"/>
</dbReference>
<dbReference type="SUPFAM" id="SSF141571">
    <property type="entry name" value="Pentapeptide repeat-like"/>
    <property type="match status" value="1"/>
</dbReference>
<name>A0A1H9WLT5_9CORY</name>
<dbReference type="Gene3D" id="2.160.20.80">
    <property type="entry name" value="E3 ubiquitin-protein ligase SopA"/>
    <property type="match status" value="1"/>
</dbReference>
<proteinExistence type="predicted"/>
<evidence type="ECO:0000313" key="2">
    <source>
        <dbReference type="Proteomes" id="UP000198929"/>
    </source>
</evidence>
<gene>
    <name evidence="1" type="ORF">SAMN05661109_02788</name>
</gene>